<feature type="transmembrane region" description="Helical" evidence="2">
    <location>
        <begin position="6"/>
        <end position="24"/>
    </location>
</feature>
<comment type="subcellular location">
    <subcellularLocation>
        <location evidence="2">Cell membrane</location>
        <topology evidence="2">Multi-pass membrane protein</topology>
    </subcellularLocation>
</comment>
<comment type="catalytic activity">
    <reaction evidence="2">
        <text>a quinone + NADH + 5 H(+)(in) = a quinol + NAD(+) + 4 H(+)(out)</text>
        <dbReference type="Rhea" id="RHEA:57888"/>
        <dbReference type="ChEBI" id="CHEBI:15378"/>
        <dbReference type="ChEBI" id="CHEBI:24646"/>
        <dbReference type="ChEBI" id="CHEBI:57540"/>
        <dbReference type="ChEBI" id="CHEBI:57945"/>
        <dbReference type="ChEBI" id="CHEBI:132124"/>
    </reaction>
</comment>
<evidence type="ECO:0000313" key="3">
    <source>
        <dbReference type="EMBL" id="MBC8316639.1"/>
    </source>
</evidence>
<dbReference type="GO" id="GO:0008137">
    <property type="term" value="F:NADH dehydrogenase (ubiquinone) activity"/>
    <property type="evidence" value="ECO:0007669"/>
    <property type="project" value="UniProtKB-UniRule"/>
</dbReference>
<dbReference type="EMBL" id="JACNJZ010000045">
    <property type="protein sequence ID" value="MBC8316639.1"/>
    <property type="molecule type" value="Genomic_DNA"/>
</dbReference>
<gene>
    <name evidence="3" type="ORF">H8E41_01950</name>
</gene>
<feature type="transmembrane region" description="Helical" evidence="2">
    <location>
        <begin position="96"/>
        <end position="114"/>
    </location>
</feature>
<dbReference type="AlphaFoldDB" id="A0A8J6TAR1"/>
<dbReference type="Pfam" id="PF00499">
    <property type="entry name" value="Oxidored_q3"/>
    <property type="match status" value="1"/>
</dbReference>
<reference evidence="3 4" key="1">
    <citation type="submission" date="2020-08" db="EMBL/GenBank/DDBJ databases">
        <title>Bridging the membrane lipid divide: bacteria of the FCB group superphylum have the potential to synthesize archaeal ether lipids.</title>
        <authorList>
            <person name="Villanueva L."/>
            <person name="Von Meijenfeldt F.A.B."/>
            <person name="Westbye A.B."/>
            <person name="Yadav S."/>
            <person name="Hopmans E.C."/>
            <person name="Dutilh B.E."/>
            <person name="Sinninghe Damste J.S."/>
        </authorList>
    </citation>
    <scope>NUCLEOTIDE SEQUENCE [LARGE SCALE GENOMIC DNA]</scope>
    <source>
        <strain evidence="3">NIOZ-UU47</strain>
    </source>
</reference>
<keyword evidence="2" id="KW-0520">NAD</keyword>
<keyword evidence="2" id="KW-0812">Transmembrane</keyword>
<keyword evidence="2" id="KW-1133">Transmembrane helix</keyword>
<keyword evidence="2" id="KW-1003">Cell membrane</keyword>
<dbReference type="PANTHER" id="PTHR33269">
    <property type="entry name" value="NADH-UBIQUINONE OXIDOREDUCTASE CHAIN 6"/>
    <property type="match status" value="1"/>
</dbReference>
<dbReference type="GO" id="GO:0005886">
    <property type="term" value="C:plasma membrane"/>
    <property type="evidence" value="ECO:0007669"/>
    <property type="project" value="UniProtKB-SubCell"/>
</dbReference>
<dbReference type="GO" id="GO:0048038">
    <property type="term" value="F:quinone binding"/>
    <property type="evidence" value="ECO:0007669"/>
    <property type="project" value="UniProtKB-UniRule"/>
</dbReference>
<keyword evidence="2" id="KW-0472">Membrane</keyword>
<feature type="transmembrane region" description="Helical" evidence="2">
    <location>
        <begin position="31"/>
        <end position="48"/>
    </location>
</feature>
<evidence type="ECO:0000256" key="1">
    <source>
        <dbReference type="ARBA" id="ARBA00005698"/>
    </source>
</evidence>
<dbReference type="Gene3D" id="1.20.120.1200">
    <property type="entry name" value="NADH-ubiquinone/plastoquinone oxidoreductase chain 6, subunit NuoJ"/>
    <property type="match status" value="1"/>
</dbReference>
<dbReference type="EC" id="7.1.1.-" evidence="2"/>
<evidence type="ECO:0000256" key="2">
    <source>
        <dbReference type="RuleBase" id="RU004429"/>
    </source>
</evidence>
<sequence>MLSKFIFLYCALVIVITGILAVRFRNPVHSVLAVLVLFFHMAGLYLLLNAEFLAAIQIIVYAGAILVLYLFVLFLVNIRQEIKTERFVANHNISKFISFLVFLILIAVTQSFRLGTPGKWTTDAIRQATHTKALGIEIFTSYILPFEIIALILLVAVVGGILLAKQDKQEVVMAQKEGSGSLTRGGKK</sequence>
<accession>A0A8J6TAR1</accession>
<organism evidence="3 4">
    <name type="scientific">Candidatus Desulfobia pelagia</name>
    <dbReference type="NCBI Taxonomy" id="2841692"/>
    <lineage>
        <taxon>Bacteria</taxon>
        <taxon>Pseudomonadati</taxon>
        <taxon>Thermodesulfobacteriota</taxon>
        <taxon>Desulfobulbia</taxon>
        <taxon>Desulfobulbales</taxon>
        <taxon>Desulfobulbaceae</taxon>
        <taxon>Candidatus Desulfobia</taxon>
    </lineage>
</organism>
<protein>
    <recommendedName>
        <fullName evidence="2">NADH-quinone oxidoreductase subunit J</fullName>
        <ecNumber evidence="2">7.1.1.-</ecNumber>
    </recommendedName>
</protein>
<dbReference type="InterPro" id="IPR042106">
    <property type="entry name" value="Nuo/plastoQ_OxRdtase_6_NuoJ"/>
</dbReference>
<name>A0A8J6TAR1_9BACT</name>
<evidence type="ECO:0000313" key="4">
    <source>
        <dbReference type="Proteomes" id="UP000614424"/>
    </source>
</evidence>
<keyword evidence="2" id="KW-0874">Quinone</keyword>
<comment type="function">
    <text evidence="2">NDH-1 shuttles electrons from NADH, via FMN and iron-sulfur (Fe-S) centers, to quinones in the respiratory chain. Couples the redox reaction to proton translocation (for every two electrons transferred, four hydrogen ions are translocated across the cytoplasmic membrane), and thus conserves the redox energy in a proton gradient.</text>
</comment>
<dbReference type="Proteomes" id="UP000614424">
    <property type="component" value="Unassembled WGS sequence"/>
</dbReference>
<comment type="similarity">
    <text evidence="1 2">Belongs to the complex I subunit 6 family.</text>
</comment>
<feature type="transmembrane region" description="Helical" evidence="2">
    <location>
        <begin position="54"/>
        <end position="76"/>
    </location>
</feature>
<dbReference type="PANTHER" id="PTHR33269:SF17">
    <property type="entry name" value="NADH-UBIQUINONE OXIDOREDUCTASE CHAIN 6"/>
    <property type="match status" value="1"/>
</dbReference>
<feature type="transmembrane region" description="Helical" evidence="2">
    <location>
        <begin position="142"/>
        <end position="164"/>
    </location>
</feature>
<dbReference type="InterPro" id="IPR001457">
    <property type="entry name" value="NADH_UbQ/plastoQ_OxRdtase_su6"/>
</dbReference>
<proteinExistence type="inferred from homology"/>
<comment type="caution">
    <text evidence="3">The sequence shown here is derived from an EMBL/GenBank/DDBJ whole genome shotgun (WGS) entry which is preliminary data.</text>
</comment>